<name>A0A4R1FV18_9PAST</name>
<dbReference type="GO" id="GO:0003677">
    <property type="term" value="F:DNA binding"/>
    <property type="evidence" value="ECO:0007669"/>
    <property type="project" value="UniProtKB-KW"/>
</dbReference>
<dbReference type="CDD" id="cd05013">
    <property type="entry name" value="SIS_RpiR"/>
    <property type="match status" value="1"/>
</dbReference>
<gene>
    <name evidence="6" type="ORF">EV694_1202</name>
</gene>
<dbReference type="GO" id="GO:0003700">
    <property type="term" value="F:DNA-binding transcription factor activity"/>
    <property type="evidence" value="ECO:0007669"/>
    <property type="project" value="InterPro"/>
</dbReference>
<dbReference type="PANTHER" id="PTHR30514:SF21">
    <property type="entry name" value="RPIR-FAMILY TRANSCRIPTIONAL REGULATOR"/>
    <property type="match status" value="1"/>
</dbReference>
<keyword evidence="2" id="KW-0238">DNA-binding</keyword>
<comment type="caution">
    <text evidence="6">The sequence shown here is derived from an EMBL/GenBank/DDBJ whole genome shotgun (WGS) entry which is preliminary data.</text>
</comment>
<keyword evidence="7" id="KW-1185">Reference proteome</keyword>
<dbReference type="Pfam" id="PF01380">
    <property type="entry name" value="SIS"/>
    <property type="match status" value="1"/>
</dbReference>
<evidence type="ECO:0000313" key="6">
    <source>
        <dbReference type="EMBL" id="TCJ98777.1"/>
    </source>
</evidence>
<feature type="domain" description="HTH rpiR-type" evidence="4">
    <location>
        <begin position="1"/>
        <end position="76"/>
    </location>
</feature>
<reference evidence="6 7" key="1">
    <citation type="submission" date="2019-03" db="EMBL/GenBank/DDBJ databases">
        <title>Genomic Encyclopedia of Type Strains, Phase IV (KMG-IV): sequencing the most valuable type-strain genomes for metagenomic binning, comparative biology and taxonomic classification.</title>
        <authorList>
            <person name="Goeker M."/>
        </authorList>
    </citation>
    <scope>NUCLEOTIDE SEQUENCE [LARGE SCALE GENOMIC DNA]</scope>
    <source>
        <strain evidence="6 7">DSM 15534</strain>
    </source>
</reference>
<evidence type="ECO:0000259" key="5">
    <source>
        <dbReference type="PROSITE" id="PS51464"/>
    </source>
</evidence>
<dbReference type="Proteomes" id="UP000294702">
    <property type="component" value="Unassembled WGS sequence"/>
</dbReference>
<evidence type="ECO:0000256" key="3">
    <source>
        <dbReference type="ARBA" id="ARBA00023163"/>
    </source>
</evidence>
<evidence type="ECO:0000313" key="7">
    <source>
        <dbReference type="Proteomes" id="UP000294702"/>
    </source>
</evidence>
<dbReference type="InterPro" id="IPR047640">
    <property type="entry name" value="RpiR-like"/>
</dbReference>
<evidence type="ECO:0000259" key="4">
    <source>
        <dbReference type="PROSITE" id="PS51071"/>
    </source>
</evidence>
<dbReference type="AlphaFoldDB" id="A0A4R1FV18"/>
<dbReference type="Gene3D" id="3.40.50.10490">
    <property type="entry name" value="Glucose-6-phosphate isomerase like protein, domain 1"/>
    <property type="match status" value="1"/>
</dbReference>
<dbReference type="Pfam" id="PF01418">
    <property type="entry name" value="HTH_6"/>
    <property type="match status" value="1"/>
</dbReference>
<keyword evidence="3" id="KW-0804">Transcription</keyword>
<dbReference type="SUPFAM" id="SSF46689">
    <property type="entry name" value="Homeodomain-like"/>
    <property type="match status" value="1"/>
</dbReference>
<dbReference type="Gene3D" id="1.10.10.10">
    <property type="entry name" value="Winged helix-like DNA-binding domain superfamily/Winged helix DNA-binding domain"/>
    <property type="match status" value="1"/>
</dbReference>
<proteinExistence type="predicted"/>
<dbReference type="SUPFAM" id="SSF53697">
    <property type="entry name" value="SIS domain"/>
    <property type="match status" value="1"/>
</dbReference>
<dbReference type="RefSeq" id="WP_132690464.1">
    <property type="nucleotide sequence ID" value="NZ_SMFT01000002.1"/>
</dbReference>
<dbReference type="InterPro" id="IPR046348">
    <property type="entry name" value="SIS_dom_sf"/>
</dbReference>
<dbReference type="InterPro" id="IPR036388">
    <property type="entry name" value="WH-like_DNA-bd_sf"/>
</dbReference>
<organism evidence="6 7">
    <name type="scientific">Volucribacter psittacicida</name>
    <dbReference type="NCBI Taxonomy" id="203482"/>
    <lineage>
        <taxon>Bacteria</taxon>
        <taxon>Pseudomonadati</taxon>
        <taxon>Pseudomonadota</taxon>
        <taxon>Gammaproteobacteria</taxon>
        <taxon>Pasteurellales</taxon>
        <taxon>Pasteurellaceae</taxon>
        <taxon>Volucribacter</taxon>
    </lineage>
</organism>
<keyword evidence="1" id="KW-0805">Transcription regulation</keyword>
<dbReference type="InterPro" id="IPR009057">
    <property type="entry name" value="Homeodomain-like_sf"/>
</dbReference>
<dbReference type="EMBL" id="SMFT01000002">
    <property type="protein sequence ID" value="TCJ98777.1"/>
    <property type="molecule type" value="Genomic_DNA"/>
</dbReference>
<dbReference type="OrthoDB" id="8582409at2"/>
<dbReference type="PROSITE" id="PS51071">
    <property type="entry name" value="HTH_RPIR"/>
    <property type="match status" value="1"/>
</dbReference>
<accession>A0A4R1FV18</accession>
<dbReference type="GO" id="GO:1901135">
    <property type="term" value="P:carbohydrate derivative metabolic process"/>
    <property type="evidence" value="ECO:0007669"/>
    <property type="project" value="InterPro"/>
</dbReference>
<dbReference type="PROSITE" id="PS51464">
    <property type="entry name" value="SIS"/>
    <property type="match status" value="1"/>
</dbReference>
<evidence type="ECO:0000256" key="2">
    <source>
        <dbReference type="ARBA" id="ARBA00023125"/>
    </source>
</evidence>
<sequence length="249" mass="28163">MLITLNKEIINTLSETELRIVQFINQNAERLSQLSIMDIAFETYSSPASVSRAIRKCHLSGFNELRYKLTHNSVHNDVLNLGEVINKSLREVQQTIEQIAVAKVLDIIEQIKQAKRIFIFARGLTEEVASEFALKLQLLDFNAVAIRDPNIMKIKSQTMTKQNLLFLFSLNGYTQELIESAQNANYSGATVMSCTCNPDSPLLAYSDHYLLGYKNSNVAIKTYEVASRLPLQIMARIIIDYLVLNGDNK</sequence>
<dbReference type="GO" id="GO:0097367">
    <property type="term" value="F:carbohydrate derivative binding"/>
    <property type="evidence" value="ECO:0007669"/>
    <property type="project" value="InterPro"/>
</dbReference>
<dbReference type="InterPro" id="IPR035472">
    <property type="entry name" value="RpiR-like_SIS"/>
</dbReference>
<dbReference type="PANTHER" id="PTHR30514">
    <property type="entry name" value="GLUCOKINASE"/>
    <property type="match status" value="1"/>
</dbReference>
<dbReference type="InterPro" id="IPR001347">
    <property type="entry name" value="SIS_dom"/>
</dbReference>
<evidence type="ECO:0000256" key="1">
    <source>
        <dbReference type="ARBA" id="ARBA00023015"/>
    </source>
</evidence>
<protein>
    <submittedName>
        <fullName evidence="6">RpiR family transcriptional regulator</fullName>
    </submittedName>
</protein>
<dbReference type="InterPro" id="IPR000281">
    <property type="entry name" value="HTH_RpiR"/>
</dbReference>
<feature type="domain" description="SIS" evidence="5">
    <location>
        <begin position="107"/>
        <end position="249"/>
    </location>
</feature>